<dbReference type="Proteomes" id="UP000664632">
    <property type="component" value="Unassembled WGS sequence"/>
</dbReference>
<protein>
    <submittedName>
        <fullName evidence="1">Uncharacterized protein</fullName>
    </submittedName>
</protein>
<gene>
    <name evidence="1" type="ORF">JZO69_14230</name>
</gene>
<organism evidence="1 2">
    <name type="scientific">Candidatus Enterococcus ikei</name>
    <dbReference type="NCBI Taxonomy" id="2815326"/>
    <lineage>
        <taxon>Bacteria</taxon>
        <taxon>Bacillati</taxon>
        <taxon>Bacillota</taxon>
        <taxon>Bacilli</taxon>
        <taxon>Lactobacillales</taxon>
        <taxon>Enterococcaceae</taxon>
        <taxon>Enterococcus</taxon>
    </lineage>
</organism>
<evidence type="ECO:0000313" key="2">
    <source>
        <dbReference type="Proteomes" id="UP000664632"/>
    </source>
</evidence>
<comment type="caution">
    <text evidence="1">The sequence shown here is derived from an EMBL/GenBank/DDBJ whole genome shotgun (WGS) entry which is preliminary data.</text>
</comment>
<dbReference type="RefSeq" id="WP_207113497.1">
    <property type="nucleotide sequence ID" value="NZ_JAFLWD010000037.1"/>
</dbReference>
<reference evidence="1 2" key="1">
    <citation type="submission" date="2021-03" db="EMBL/GenBank/DDBJ databases">
        <title>Enterococcal diversity collection.</title>
        <authorList>
            <person name="Gilmore M.S."/>
            <person name="Schwartzman J."/>
            <person name="Van Tyne D."/>
            <person name="Martin M."/>
            <person name="Earl A.M."/>
            <person name="Manson A.L."/>
            <person name="Straub T."/>
            <person name="Salamzade R."/>
            <person name="Saavedra J."/>
            <person name="Lebreton F."/>
            <person name="Prichula J."/>
            <person name="Schaufler K."/>
            <person name="Gaca A."/>
            <person name="Sgardioli B."/>
            <person name="Wagenaar J."/>
            <person name="Strong T."/>
        </authorList>
    </citation>
    <scope>NUCLEOTIDE SEQUENCE [LARGE SCALE GENOMIC DNA]</scope>
    <source>
        <strain evidence="1 2">DIV0869a</strain>
    </source>
</reference>
<name>A0ABS3H1X4_9ENTE</name>
<accession>A0ABS3H1X4</accession>
<sequence length="74" mass="8323">MTKKILEIGMNATEMTVQGEIVSGKLEKVLERTVIVRDDEAQAHLISKELLKKHGYTLPKTNKSNFPFQLPTPS</sequence>
<keyword evidence="2" id="KW-1185">Reference proteome</keyword>
<evidence type="ECO:0000313" key="1">
    <source>
        <dbReference type="EMBL" id="MBO0441521.1"/>
    </source>
</evidence>
<proteinExistence type="predicted"/>
<dbReference type="EMBL" id="JAFLWD010000037">
    <property type="protein sequence ID" value="MBO0441521.1"/>
    <property type="molecule type" value="Genomic_DNA"/>
</dbReference>